<evidence type="ECO:0000313" key="2">
    <source>
        <dbReference type="EMBL" id="RMI44658.1"/>
    </source>
</evidence>
<dbReference type="InterPro" id="IPR050583">
    <property type="entry name" value="Mycobacterial_A85_antigen"/>
</dbReference>
<dbReference type="InterPro" id="IPR029058">
    <property type="entry name" value="AB_hydrolase_fold"/>
</dbReference>
<dbReference type="GO" id="GO:0016747">
    <property type="term" value="F:acyltransferase activity, transferring groups other than amino-acyl groups"/>
    <property type="evidence" value="ECO:0007669"/>
    <property type="project" value="TreeGrafter"/>
</dbReference>
<protein>
    <submittedName>
        <fullName evidence="2">Esterase family protein</fullName>
    </submittedName>
</protein>
<sequence>MVQAGAGTPSRRTMTRRPRRPVSRTMPTVATAAVIAGALLPLTATTGTADAATLAKADDGASIAAYKWLNKTKTAFDITVESPALGAQRKVRVLLPKGYRFSSPKAWPVVYAYHGGNDSYVSWTRSSDIQSVASKWGVMVVMPEGANGSYTNWFNYGKGGTPRWEDFHMKEVRQLVERNYHAGASRAVMGISSGAEGACTYAGRYPGEFRFAACFSGVLSMSLPGIPALLMYTNTKPGVDPNAIWGIPRVDQANWDAHDPVKLLSKVRGTRFYVSAGNGTPGPFDKPGTAPWDIGYLSEKAVNPTVQDFAKRARQLHIPITAHMYGPGRHSWPYWKREMHTAWPQIMKAIGAKPVR</sequence>
<keyword evidence="3" id="KW-1185">Reference proteome</keyword>
<dbReference type="AlphaFoldDB" id="A0A3M2MBT8"/>
<dbReference type="PANTHER" id="PTHR48098:SF1">
    <property type="entry name" value="DIACYLGLYCEROL ACYLTRANSFERASE_MYCOLYLTRANSFERASE AG85A"/>
    <property type="match status" value="1"/>
</dbReference>
<organism evidence="2 3">
    <name type="scientific">Actinomadura harenae</name>
    <dbReference type="NCBI Taxonomy" id="2483351"/>
    <lineage>
        <taxon>Bacteria</taxon>
        <taxon>Bacillati</taxon>
        <taxon>Actinomycetota</taxon>
        <taxon>Actinomycetes</taxon>
        <taxon>Streptosporangiales</taxon>
        <taxon>Thermomonosporaceae</taxon>
        <taxon>Actinomadura</taxon>
    </lineage>
</organism>
<dbReference type="InterPro" id="IPR000801">
    <property type="entry name" value="Esterase-like"/>
</dbReference>
<dbReference type="EMBL" id="RFFG01000017">
    <property type="protein sequence ID" value="RMI44658.1"/>
    <property type="molecule type" value="Genomic_DNA"/>
</dbReference>
<evidence type="ECO:0000313" key="3">
    <source>
        <dbReference type="Proteomes" id="UP000282674"/>
    </source>
</evidence>
<evidence type="ECO:0000256" key="1">
    <source>
        <dbReference type="SAM" id="MobiDB-lite"/>
    </source>
</evidence>
<name>A0A3M2MBT8_9ACTN</name>
<dbReference type="Gene3D" id="3.40.50.1820">
    <property type="entry name" value="alpha/beta hydrolase"/>
    <property type="match status" value="1"/>
</dbReference>
<dbReference type="SUPFAM" id="SSF53474">
    <property type="entry name" value="alpha/beta-Hydrolases"/>
    <property type="match status" value="1"/>
</dbReference>
<accession>A0A3M2MBT8</accession>
<gene>
    <name evidence="2" type="ORF">EBO15_11910</name>
</gene>
<feature type="region of interest" description="Disordered" evidence="1">
    <location>
        <begin position="1"/>
        <end position="25"/>
    </location>
</feature>
<reference evidence="2 3" key="1">
    <citation type="submission" date="2018-10" db="EMBL/GenBank/DDBJ databases">
        <title>Isolation from soil.</title>
        <authorList>
            <person name="Hu J."/>
        </authorList>
    </citation>
    <scope>NUCLEOTIDE SEQUENCE [LARGE SCALE GENOMIC DNA]</scope>
    <source>
        <strain evidence="2 3">NEAU-Ht49</strain>
    </source>
</reference>
<proteinExistence type="predicted"/>
<dbReference type="PANTHER" id="PTHR48098">
    <property type="entry name" value="ENTEROCHELIN ESTERASE-RELATED"/>
    <property type="match status" value="1"/>
</dbReference>
<dbReference type="Pfam" id="PF00756">
    <property type="entry name" value="Esterase"/>
    <property type="match status" value="1"/>
</dbReference>
<dbReference type="Proteomes" id="UP000282674">
    <property type="component" value="Unassembled WGS sequence"/>
</dbReference>
<feature type="compositionally biased region" description="Basic residues" evidence="1">
    <location>
        <begin position="13"/>
        <end position="22"/>
    </location>
</feature>
<comment type="caution">
    <text evidence="2">The sequence shown here is derived from an EMBL/GenBank/DDBJ whole genome shotgun (WGS) entry which is preliminary data.</text>
</comment>